<keyword evidence="2" id="KW-1185">Reference proteome</keyword>
<organism evidence="1 2">
    <name type="scientific">Hyalomma asiaticum</name>
    <name type="common">Tick</name>
    <dbReference type="NCBI Taxonomy" id="266040"/>
    <lineage>
        <taxon>Eukaryota</taxon>
        <taxon>Metazoa</taxon>
        <taxon>Ecdysozoa</taxon>
        <taxon>Arthropoda</taxon>
        <taxon>Chelicerata</taxon>
        <taxon>Arachnida</taxon>
        <taxon>Acari</taxon>
        <taxon>Parasitiformes</taxon>
        <taxon>Ixodida</taxon>
        <taxon>Ixodoidea</taxon>
        <taxon>Ixodidae</taxon>
        <taxon>Hyalomminae</taxon>
        <taxon>Hyalomma</taxon>
    </lineage>
</organism>
<gene>
    <name evidence="1" type="ORF">HPB50_013007</name>
</gene>
<comment type="caution">
    <text evidence="1">The sequence shown here is derived from an EMBL/GenBank/DDBJ whole genome shotgun (WGS) entry which is preliminary data.</text>
</comment>
<sequence>MARNSRTGATGAETTKAQRGESVCYEDAARKGNFLAFEPLHTVERKNVLGRLYDYDDDGARGAGRKWLVSERRVRKCRHRGANGFRHRPFFLLLLFLLDTGVVYSRAAS</sequence>
<dbReference type="EMBL" id="CM023485">
    <property type="protein sequence ID" value="KAH6930357.1"/>
    <property type="molecule type" value="Genomic_DNA"/>
</dbReference>
<proteinExistence type="predicted"/>
<evidence type="ECO:0000313" key="2">
    <source>
        <dbReference type="Proteomes" id="UP000821845"/>
    </source>
</evidence>
<accession>A0ACB7S8F4</accession>
<reference evidence="1" key="1">
    <citation type="submission" date="2020-05" db="EMBL/GenBank/DDBJ databases">
        <title>Large-scale comparative analyses of tick genomes elucidate their genetic diversity and vector capacities.</title>
        <authorList>
            <person name="Jia N."/>
            <person name="Wang J."/>
            <person name="Shi W."/>
            <person name="Du L."/>
            <person name="Sun Y."/>
            <person name="Zhan W."/>
            <person name="Jiang J."/>
            <person name="Wang Q."/>
            <person name="Zhang B."/>
            <person name="Ji P."/>
            <person name="Sakyi L.B."/>
            <person name="Cui X."/>
            <person name="Yuan T."/>
            <person name="Jiang B."/>
            <person name="Yang W."/>
            <person name="Lam T.T.-Y."/>
            <person name="Chang Q."/>
            <person name="Ding S."/>
            <person name="Wang X."/>
            <person name="Zhu J."/>
            <person name="Ruan X."/>
            <person name="Zhao L."/>
            <person name="Wei J."/>
            <person name="Que T."/>
            <person name="Du C."/>
            <person name="Cheng J."/>
            <person name="Dai P."/>
            <person name="Han X."/>
            <person name="Huang E."/>
            <person name="Gao Y."/>
            <person name="Liu J."/>
            <person name="Shao H."/>
            <person name="Ye R."/>
            <person name="Li L."/>
            <person name="Wei W."/>
            <person name="Wang X."/>
            <person name="Wang C."/>
            <person name="Yang T."/>
            <person name="Huo Q."/>
            <person name="Li W."/>
            <person name="Guo W."/>
            <person name="Chen H."/>
            <person name="Zhou L."/>
            <person name="Ni X."/>
            <person name="Tian J."/>
            <person name="Zhou Y."/>
            <person name="Sheng Y."/>
            <person name="Liu T."/>
            <person name="Pan Y."/>
            <person name="Xia L."/>
            <person name="Li J."/>
            <person name="Zhao F."/>
            <person name="Cao W."/>
        </authorList>
    </citation>
    <scope>NUCLEOTIDE SEQUENCE</scope>
    <source>
        <strain evidence="1">Hyas-2018</strain>
    </source>
</reference>
<evidence type="ECO:0000313" key="1">
    <source>
        <dbReference type="EMBL" id="KAH6930357.1"/>
    </source>
</evidence>
<protein>
    <submittedName>
        <fullName evidence="1">Uncharacterized protein</fullName>
    </submittedName>
</protein>
<dbReference type="Proteomes" id="UP000821845">
    <property type="component" value="Chromosome 5"/>
</dbReference>
<name>A0ACB7S8F4_HYAAI</name>